<comment type="caution">
    <text evidence="1">The sequence shown here is derived from an EMBL/GenBank/DDBJ whole genome shotgun (WGS) entry which is preliminary data.</text>
</comment>
<dbReference type="Gene3D" id="2.60.120.460">
    <property type="entry name" value="YjbQ-like"/>
    <property type="match status" value="1"/>
</dbReference>
<dbReference type="EMBL" id="DVOE01000062">
    <property type="protein sequence ID" value="HIU98999.1"/>
    <property type="molecule type" value="Genomic_DNA"/>
</dbReference>
<dbReference type="PANTHER" id="PTHR30615:SF2">
    <property type="entry name" value="YJBQ FAMILY PROTEIN"/>
    <property type="match status" value="1"/>
</dbReference>
<organism evidence="1 2">
    <name type="scientific">Candidatus Limadaptatus stercoripullorum</name>
    <dbReference type="NCBI Taxonomy" id="2840846"/>
    <lineage>
        <taxon>Bacteria</taxon>
        <taxon>Bacillati</taxon>
        <taxon>Bacillota</taxon>
        <taxon>Clostridia</taxon>
        <taxon>Eubacteriales</taxon>
        <taxon>Candidatus Limadaptatus</taxon>
    </lineage>
</organism>
<name>A0A9D1NA08_9FIRM</name>
<proteinExistence type="predicted"/>
<dbReference type="PIRSF" id="PIRSF004681">
    <property type="entry name" value="UCP004681"/>
    <property type="match status" value="1"/>
</dbReference>
<gene>
    <name evidence="1" type="ORF">IAC73_04060</name>
</gene>
<dbReference type="SUPFAM" id="SSF111038">
    <property type="entry name" value="YjbQ-like"/>
    <property type="match status" value="1"/>
</dbReference>
<evidence type="ECO:0000313" key="1">
    <source>
        <dbReference type="EMBL" id="HIU98999.1"/>
    </source>
</evidence>
<accession>A0A9D1NA08</accession>
<dbReference type="Pfam" id="PF01894">
    <property type="entry name" value="YjbQ"/>
    <property type="match status" value="1"/>
</dbReference>
<sequence length="138" mass="15882">MKSFRRELYFNLPTRRGFRNITPEVERALAESGIKEGLVLVNAMNITASVFINDDESGLHSDFERWLEKLAPEKPYSQYAHNGFEDNADAHLKRTIMGREVVVAVTDGKLDFGTWEQIFYGEFDGKRNKRVLIKIIGE</sequence>
<dbReference type="NCBIfam" id="TIGR00149">
    <property type="entry name" value="TIGR00149_YjbQ"/>
    <property type="match status" value="1"/>
</dbReference>
<evidence type="ECO:0000313" key="2">
    <source>
        <dbReference type="Proteomes" id="UP000886857"/>
    </source>
</evidence>
<dbReference type="PANTHER" id="PTHR30615">
    <property type="entry name" value="UNCHARACTERIZED PROTEIN YJBQ-RELATED"/>
    <property type="match status" value="1"/>
</dbReference>
<reference evidence="1" key="1">
    <citation type="submission" date="2020-10" db="EMBL/GenBank/DDBJ databases">
        <authorList>
            <person name="Gilroy R."/>
        </authorList>
    </citation>
    <scope>NUCLEOTIDE SEQUENCE</scope>
    <source>
        <strain evidence="1">10406</strain>
    </source>
</reference>
<protein>
    <submittedName>
        <fullName evidence="1">YjbQ family protein</fullName>
    </submittedName>
</protein>
<reference evidence="1" key="2">
    <citation type="journal article" date="2021" name="PeerJ">
        <title>Extensive microbial diversity within the chicken gut microbiome revealed by metagenomics and culture.</title>
        <authorList>
            <person name="Gilroy R."/>
            <person name="Ravi A."/>
            <person name="Getino M."/>
            <person name="Pursley I."/>
            <person name="Horton D.L."/>
            <person name="Alikhan N.F."/>
            <person name="Baker D."/>
            <person name="Gharbi K."/>
            <person name="Hall N."/>
            <person name="Watson M."/>
            <person name="Adriaenssens E.M."/>
            <person name="Foster-Nyarko E."/>
            <person name="Jarju S."/>
            <person name="Secka A."/>
            <person name="Antonio M."/>
            <person name="Oren A."/>
            <person name="Chaudhuri R.R."/>
            <person name="La Ragione R."/>
            <person name="Hildebrand F."/>
            <person name="Pallen M.J."/>
        </authorList>
    </citation>
    <scope>NUCLEOTIDE SEQUENCE</scope>
    <source>
        <strain evidence="1">10406</strain>
    </source>
</reference>
<dbReference type="InterPro" id="IPR001602">
    <property type="entry name" value="UPF0047_YjbQ-like"/>
</dbReference>
<dbReference type="AlphaFoldDB" id="A0A9D1NA08"/>
<dbReference type="Proteomes" id="UP000886857">
    <property type="component" value="Unassembled WGS sequence"/>
</dbReference>
<dbReference type="InterPro" id="IPR035917">
    <property type="entry name" value="YjbQ-like_sf"/>
</dbReference>